<dbReference type="AlphaFoldDB" id="A0A9W9YQ00"/>
<evidence type="ECO:0000313" key="1">
    <source>
        <dbReference type="EMBL" id="KAJ7361888.1"/>
    </source>
</evidence>
<reference evidence="1" key="1">
    <citation type="submission" date="2023-01" db="EMBL/GenBank/DDBJ databases">
        <title>Genome assembly of the deep-sea coral Lophelia pertusa.</title>
        <authorList>
            <person name="Herrera S."/>
            <person name="Cordes E."/>
        </authorList>
    </citation>
    <scope>NUCLEOTIDE SEQUENCE</scope>
    <source>
        <strain evidence="1">USNM1676648</strain>
        <tissue evidence="1">Polyp</tissue>
    </source>
</reference>
<dbReference type="EMBL" id="MU827308">
    <property type="protein sequence ID" value="KAJ7361888.1"/>
    <property type="molecule type" value="Genomic_DNA"/>
</dbReference>
<dbReference type="Proteomes" id="UP001163046">
    <property type="component" value="Unassembled WGS sequence"/>
</dbReference>
<protein>
    <recommendedName>
        <fullName evidence="3">Poly [ADP-ribose] polymerase</fullName>
    </recommendedName>
</protein>
<gene>
    <name evidence="1" type="ORF">OS493_014534</name>
</gene>
<dbReference type="Gene3D" id="3.90.228.10">
    <property type="match status" value="1"/>
</dbReference>
<keyword evidence="2" id="KW-1185">Reference proteome</keyword>
<dbReference type="OrthoDB" id="10256774at2759"/>
<dbReference type="SUPFAM" id="SSF56399">
    <property type="entry name" value="ADP-ribosylation"/>
    <property type="match status" value="1"/>
</dbReference>
<organism evidence="1 2">
    <name type="scientific">Desmophyllum pertusum</name>
    <dbReference type="NCBI Taxonomy" id="174260"/>
    <lineage>
        <taxon>Eukaryota</taxon>
        <taxon>Metazoa</taxon>
        <taxon>Cnidaria</taxon>
        <taxon>Anthozoa</taxon>
        <taxon>Hexacorallia</taxon>
        <taxon>Scleractinia</taxon>
        <taxon>Caryophylliina</taxon>
        <taxon>Caryophylliidae</taxon>
        <taxon>Desmophyllum</taxon>
    </lineage>
</organism>
<accession>A0A9W9YQ00</accession>
<name>A0A9W9YQ00_9CNID</name>
<evidence type="ECO:0000313" key="2">
    <source>
        <dbReference type="Proteomes" id="UP001163046"/>
    </source>
</evidence>
<proteinExistence type="predicted"/>
<evidence type="ECO:0008006" key="3">
    <source>
        <dbReference type="Google" id="ProtNLM"/>
    </source>
</evidence>
<sequence>MFENKKHSFISCFYQYQYEFISLLTIIQSFCHFSLLGYYGCGVYFSEYPSYSMSYIRGASRLLLCQVLPGKVYRCTNLIHGEPLEMGHDSHTSPDGKELVIFNSYHILPSYVVHYGEAKGDFLYEATDT</sequence>
<comment type="caution">
    <text evidence="1">The sequence shown here is derived from an EMBL/GenBank/DDBJ whole genome shotgun (WGS) entry which is preliminary data.</text>
</comment>